<dbReference type="Proteomes" id="UP000054251">
    <property type="component" value="Unassembled WGS sequence"/>
</dbReference>
<dbReference type="OrthoDB" id="4088353at2759"/>
<evidence type="ECO:0000313" key="2">
    <source>
        <dbReference type="Proteomes" id="UP000054251"/>
    </source>
</evidence>
<dbReference type="RefSeq" id="XP_015464963.1">
    <property type="nucleotide sequence ID" value="XM_015614202.1"/>
</dbReference>
<organism evidence="1 2">
    <name type="scientific">Debaryomyces fabryi</name>
    <dbReference type="NCBI Taxonomy" id="58627"/>
    <lineage>
        <taxon>Eukaryota</taxon>
        <taxon>Fungi</taxon>
        <taxon>Dikarya</taxon>
        <taxon>Ascomycota</taxon>
        <taxon>Saccharomycotina</taxon>
        <taxon>Pichiomycetes</taxon>
        <taxon>Debaryomycetaceae</taxon>
        <taxon>Debaryomyces</taxon>
    </lineage>
</organism>
<evidence type="ECO:0000313" key="1">
    <source>
        <dbReference type="EMBL" id="KRZ98860.1"/>
    </source>
</evidence>
<proteinExistence type="predicted"/>
<accession>A0A0V1PRJ3</accession>
<sequence>MGRLIEEVRGEGPIRVANEANAVLLTMSPQDYYHGSIGMGINEIEEVKYQQTPRSFCKRDGLANGTRDMVLYVSLFTKGNKVENIAEMDNEGNTDEYMSSDDEHVSEFDDEGYEDTTGISHEDEALFESWSSILSSENNDAPKSVCPLHYIPKKSGSDSDISPVNIPFDGSLKPDTLATDSLLSSLNKDMHITKLQSEKAPVKGLAVSKFTRAFKVLKTSINRTSYSILSHHGYLSPRMTDDAVPGLSCHEREDDSNLEGPQTHMCASGDSMRPPLELPRGNEYRGRDSRMNSLFLRLYAIDYEARCRSILPTSYSSRELSYVINRSRVAKEFHRRFNIISVSNLSRDKLWDNVILPPRIDSSPGAYIDSSSYVYVGNEKKTDTRDRHHYYNKPAGVLYNSRCFYNDQSPQAGNTKLQYTIKGWCNSRWLDCSQD</sequence>
<keyword evidence="2" id="KW-1185">Reference proteome</keyword>
<name>A0A0V1PRJ3_9ASCO</name>
<gene>
    <name evidence="1" type="ORF">AC631_05373</name>
</gene>
<comment type="caution">
    <text evidence="1">The sequence shown here is derived from an EMBL/GenBank/DDBJ whole genome shotgun (WGS) entry which is preliminary data.</text>
</comment>
<dbReference type="EMBL" id="LMYN01000200">
    <property type="protein sequence ID" value="KRZ98860.1"/>
    <property type="molecule type" value="Genomic_DNA"/>
</dbReference>
<dbReference type="GeneID" id="26842382"/>
<protein>
    <submittedName>
        <fullName evidence="1">Uncharacterized protein</fullName>
    </submittedName>
</protein>
<dbReference type="AlphaFoldDB" id="A0A0V1PRJ3"/>
<reference evidence="1 2" key="1">
    <citation type="submission" date="2015-11" db="EMBL/GenBank/DDBJ databases">
        <title>The genome of Debaryomyces fabryi.</title>
        <authorList>
            <person name="Tafer H."/>
            <person name="Lopandic K."/>
        </authorList>
    </citation>
    <scope>NUCLEOTIDE SEQUENCE [LARGE SCALE GENOMIC DNA]</scope>
    <source>
        <strain evidence="1 2">CBS 789</strain>
    </source>
</reference>